<dbReference type="InterPro" id="IPR051681">
    <property type="entry name" value="Ser/Thr_Kinases-Pseudokinases"/>
</dbReference>
<evidence type="ECO:0000256" key="1">
    <source>
        <dbReference type="SAM" id="MobiDB-lite"/>
    </source>
</evidence>
<dbReference type="GO" id="GO:0005524">
    <property type="term" value="F:ATP binding"/>
    <property type="evidence" value="ECO:0007669"/>
    <property type="project" value="InterPro"/>
</dbReference>
<dbReference type="EMBL" id="BDRX01000085">
    <property type="protein sequence ID" value="GBF96720.1"/>
    <property type="molecule type" value="Genomic_DNA"/>
</dbReference>
<dbReference type="InterPro" id="IPR001245">
    <property type="entry name" value="Ser-Thr/Tyr_kinase_cat_dom"/>
</dbReference>
<feature type="compositionally biased region" description="Low complexity" evidence="1">
    <location>
        <begin position="38"/>
        <end position="49"/>
    </location>
</feature>
<dbReference type="InterPro" id="IPR000719">
    <property type="entry name" value="Prot_kinase_dom"/>
</dbReference>
<feature type="region of interest" description="Disordered" evidence="1">
    <location>
        <begin position="1"/>
        <end position="60"/>
    </location>
</feature>
<reference evidence="3 4" key="1">
    <citation type="journal article" date="2018" name="Sci. Rep.">
        <title>Raphidocelis subcapitata (=Pseudokirchneriella subcapitata) provides an insight into genome evolution and environmental adaptations in the Sphaeropleales.</title>
        <authorList>
            <person name="Suzuki S."/>
            <person name="Yamaguchi H."/>
            <person name="Nakajima N."/>
            <person name="Kawachi M."/>
        </authorList>
    </citation>
    <scope>NUCLEOTIDE SEQUENCE [LARGE SCALE GENOMIC DNA]</scope>
    <source>
        <strain evidence="3 4">NIES-35</strain>
    </source>
</reference>
<dbReference type="Proteomes" id="UP000247498">
    <property type="component" value="Unassembled WGS sequence"/>
</dbReference>
<dbReference type="SUPFAM" id="SSF56112">
    <property type="entry name" value="Protein kinase-like (PK-like)"/>
    <property type="match status" value="1"/>
</dbReference>
<feature type="compositionally biased region" description="Gly residues" evidence="1">
    <location>
        <begin position="905"/>
        <end position="925"/>
    </location>
</feature>
<dbReference type="InParanoid" id="A0A2V0PFN5"/>
<name>A0A2V0PFN5_9CHLO</name>
<feature type="region of interest" description="Disordered" evidence="1">
    <location>
        <begin position="528"/>
        <end position="570"/>
    </location>
</feature>
<feature type="domain" description="Protein kinase" evidence="2">
    <location>
        <begin position="857"/>
        <end position="1325"/>
    </location>
</feature>
<feature type="compositionally biased region" description="Gly residues" evidence="1">
    <location>
        <begin position="333"/>
        <end position="352"/>
    </location>
</feature>
<feature type="region of interest" description="Disordered" evidence="1">
    <location>
        <begin position="332"/>
        <end position="371"/>
    </location>
</feature>
<proteinExistence type="predicted"/>
<protein>
    <recommendedName>
        <fullName evidence="2">Protein kinase domain-containing protein</fullName>
    </recommendedName>
</protein>
<feature type="region of interest" description="Disordered" evidence="1">
    <location>
        <begin position="823"/>
        <end position="843"/>
    </location>
</feature>
<feature type="compositionally biased region" description="Low complexity" evidence="1">
    <location>
        <begin position="770"/>
        <end position="811"/>
    </location>
</feature>
<dbReference type="STRING" id="307507.A0A2V0PFN5"/>
<evidence type="ECO:0000313" key="4">
    <source>
        <dbReference type="Proteomes" id="UP000247498"/>
    </source>
</evidence>
<accession>A0A2V0PFN5</accession>
<dbReference type="Pfam" id="PF07714">
    <property type="entry name" value="PK_Tyr_Ser-Thr"/>
    <property type="match status" value="1"/>
</dbReference>
<feature type="compositionally biased region" description="Gly residues" evidence="1">
    <location>
        <begin position="197"/>
        <end position="211"/>
    </location>
</feature>
<feature type="compositionally biased region" description="Low complexity" evidence="1">
    <location>
        <begin position="536"/>
        <end position="548"/>
    </location>
</feature>
<comment type="caution">
    <text evidence="3">The sequence shown here is derived from an EMBL/GenBank/DDBJ whole genome shotgun (WGS) entry which is preliminary data.</text>
</comment>
<feature type="compositionally biased region" description="Low complexity" evidence="1">
    <location>
        <begin position="12"/>
        <end position="27"/>
    </location>
</feature>
<dbReference type="PANTHER" id="PTHR44329">
    <property type="entry name" value="SERINE/THREONINE-PROTEIN KINASE TNNI3K-RELATED"/>
    <property type="match status" value="1"/>
</dbReference>
<dbReference type="Gene3D" id="1.10.510.10">
    <property type="entry name" value="Transferase(Phosphotransferase) domain 1"/>
    <property type="match status" value="1"/>
</dbReference>
<dbReference type="OrthoDB" id="539821at2759"/>
<feature type="region of interest" description="Disordered" evidence="1">
    <location>
        <begin position="750"/>
        <end position="811"/>
    </location>
</feature>
<dbReference type="InterPro" id="IPR011009">
    <property type="entry name" value="Kinase-like_dom_sf"/>
</dbReference>
<feature type="compositionally biased region" description="Basic and acidic residues" evidence="1">
    <location>
        <begin position="354"/>
        <end position="364"/>
    </location>
</feature>
<sequence>MGLACCFRPSTADDAAGGPRRGGSASTRGGGCGAELQPPASARGAASAPVPAPAPAPAARLPSSSLLDPYTLSASSLQSRLARDSAAGFGAAAAAATRSTNSQSLSGAGRVPSGEAFGLEPASSGSCSVHEGMIRTVGLLQELLALTAGAQRPRLSAAAALLVARLPVDYVCLHAASPSGRTAMRVAAALSPDAQRGGPGGGGGGGGGSGGPLLPLPGGSFRSLAAGSGGTPPAVLELGAAPPFDLPACSGDGGGGGGGPGGDTAVGTVLDSAAALALHLPAGAAPAPAPAPAALPAVGECCGAPEELPADWAALARDCDLRSFLALPVVEPSGGGGGGGGDGRGRRGGGGWDEPARGAARERPGQAGPEGGRVIGVLTVATVAVTDWGEAWWMPSVQLLSGWAAGTLPQYRCGARAALLEAARAADSLESLAACLVHGLPRALADPGLEPIEARLALVTARRDRAVLFFSDAPPGPPPFGSAFGYRGASSGGALPRGLLLSAVAADGSHSAAAAAAAAAAAGTLELTGTGGTATSGGRTATTTTGDSASDDCRRPPSPGGGGCGGGSEGREAAAIWRAAEQGVARAVVGTADTVLLSALEWGEVMTVKDTVSYFGRGSLGAGGGAAAADSFSAAAASSPPGPGFGGFQGGFQAQPAAAPGAGAGGAADLFLAGRPLPRGTLVLLPLVHRCRQLGCVYLLAPWDLHAAVGRAALAEMAALLSGCLLSVLVGSRPLRREWYALLAGRDADGGDGEAAAEAATVPPPPLPQLAPEQQQRQRQEQQQTRTPQSGSSAGGSAPLPEPPAAAAGPQRAAPAAAAACPAAPCDGAAAGPSEAAAGPSEATALLREAARWPELLQLEEEAARGRHTVVYRASFFGTPLAVKAFRLATSNSSFEALAAPPQGPAGGGGAGGGGPSAGAGGGAPAAGGASGASGIAAEIEAVMAVQARLCGLRSPFVARQYAAFPYVYEVGSRRGGGAPLRAAGPGGGEAFLSAVLPRRERAHRCCALVSEFCGGGTLRDAVARGDFAAAAVAAAAAAAGLGPGHYGGEYAPSAAPAADAAAPATAARHAPLAAHAFDPPPPPQPPPDLALLRAALLQIARGLHFLHSHGIVHGEVRTDNIMLTDPIPRADNGGGAGGAASGEGAATGAAAAAASLAAGVGSGGAAGAAGGGAGGEARPRDRAAVDAASALPGGVCLRLKDAGLCTLSLSGGRSLNLRKLAGRARLHGVAWLPPECFKGEGIGRGTDVYAFGMLIAELLTGQPAFPGLAAAPAKLLHAILYDNLRPALPEGTPGWLSALAAQCWAPSPRDRPSFRRIAAALAALPPEALVWGGPRDGGAGGSGAE</sequence>
<feature type="region of interest" description="Disordered" evidence="1">
    <location>
        <begin position="899"/>
        <end position="925"/>
    </location>
</feature>
<keyword evidence="4" id="KW-1185">Reference proteome</keyword>
<organism evidence="3 4">
    <name type="scientific">Raphidocelis subcapitata</name>
    <dbReference type="NCBI Taxonomy" id="307507"/>
    <lineage>
        <taxon>Eukaryota</taxon>
        <taxon>Viridiplantae</taxon>
        <taxon>Chlorophyta</taxon>
        <taxon>core chlorophytes</taxon>
        <taxon>Chlorophyceae</taxon>
        <taxon>CS clade</taxon>
        <taxon>Sphaeropleales</taxon>
        <taxon>Selenastraceae</taxon>
        <taxon>Raphidocelis</taxon>
    </lineage>
</organism>
<dbReference type="GO" id="GO:0004674">
    <property type="term" value="F:protein serine/threonine kinase activity"/>
    <property type="evidence" value="ECO:0007669"/>
    <property type="project" value="TreeGrafter"/>
</dbReference>
<evidence type="ECO:0000259" key="2">
    <source>
        <dbReference type="PROSITE" id="PS50011"/>
    </source>
</evidence>
<evidence type="ECO:0000313" key="3">
    <source>
        <dbReference type="EMBL" id="GBF96720.1"/>
    </source>
</evidence>
<dbReference type="PROSITE" id="PS50011">
    <property type="entry name" value="PROTEIN_KINASE_DOM"/>
    <property type="match status" value="1"/>
</dbReference>
<feature type="region of interest" description="Disordered" evidence="1">
    <location>
        <begin position="192"/>
        <end position="214"/>
    </location>
</feature>
<gene>
    <name evidence="3" type="ORF">Rsub_09462</name>
</gene>